<dbReference type="Proteomes" id="UP000596660">
    <property type="component" value="Unplaced"/>
</dbReference>
<dbReference type="InterPro" id="IPR040256">
    <property type="entry name" value="At4g02000-like"/>
</dbReference>
<accession>A0A803N8R1</accession>
<sequence>MVDTQWLTRGNIIVHRTGCYYVFACSHVADVEALLEQHSFVLDGRICNVGRCNRFTIPANVNFDITRLWVRVYGLPFGLLDLEWAFETLKLVGVVETLDYDGDGLPEEPEFRGQLLVDLSKPLIPGCFVPGEFDPLWVYFRYEGVFLFCKKCGVVGHDKEFCHFSDYVAARRVHARLEEFEAQGYTVLFNPNNRPLYTNMIEGTQEVFSTRNTRVNLLVLAQDFEYEDSSSGNDTTTMDGDNDNSDNNDGNSGENDDEQEPPDDNAEGDENPDSDASAEPDNSDDSDSNSSGAGDDDNQDGQGNDVAPNGDNNDNIEPEFIPINGIYENGYMSHHLNGTFSSSSEQLVYKSASDHGNPSTNSSETDPTTPESYHNPHSQRFAEENHAIQAQKQHQRVAIPVGDPYAPFTANQSQARVGGGF</sequence>
<dbReference type="PANTHER" id="PTHR31286">
    <property type="entry name" value="GLYCINE-RICH CELL WALL STRUCTURAL PROTEIN 1.8-LIKE"/>
    <property type="match status" value="1"/>
</dbReference>
<feature type="compositionally biased region" description="Low complexity" evidence="1">
    <location>
        <begin position="229"/>
        <end position="239"/>
    </location>
</feature>
<proteinExistence type="predicted"/>
<dbReference type="OMA" id="TSSWITH"/>
<dbReference type="AlphaFoldDB" id="A0A803N8R1"/>
<reference evidence="2" key="2">
    <citation type="submission" date="2021-03" db="UniProtKB">
        <authorList>
            <consortium name="EnsemblPlants"/>
        </authorList>
    </citation>
    <scope>IDENTIFICATION</scope>
</reference>
<dbReference type="EnsemblPlants" id="AUR62042244-RA">
    <property type="protein sequence ID" value="AUR62042244-RA:cds"/>
    <property type="gene ID" value="AUR62042244"/>
</dbReference>
<evidence type="ECO:0008006" key="4">
    <source>
        <dbReference type="Google" id="ProtNLM"/>
    </source>
</evidence>
<dbReference type="Gramene" id="AUR62042244-RA">
    <property type="protein sequence ID" value="AUR62042244-RA:cds"/>
    <property type="gene ID" value="AUR62042244"/>
</dbReference>
<dbReference type="PANTHER" id="PTHR31286:SF62">
    <property type="entry name" value="ZINC FINGER, CCHC-TYPE-LIKE PROTEIN"/>
    <property type="match status" value="1"/>
</dbReference>
<evidence type="ECO:0000256" key="1">
    <source>
        <dbReference type="SAM" id="MobiDB-lite"/>
    </source>
</evidence>
<protein>
    <recommendedName>
        <fullName evidence="4">DUF4283 domain-containing protein</fullName>
    </recommendedName>
</protein>
<feature type="region of interest" description="Disordered" evidence="1">
    <location>
        <begin position="227"/>
        <end position="320"/>
    </location>
</feature>
<evidence type="ECO:0000313" key="2">
    <source>
        <dbReference type="EnsemblPlants" id="AUR62042244-RA:cds"/>
    </source>
</evidence>
<feature type="region of interest" description="Disordered" evidence="1">
    <location>
        <begin position="347"/>
        <end position="380"/>
    </location>
</feature>
<organism evidence="2 3">
    <name type="scientific">Chenopodium quinoa</name>
    <name type="common">Quinoa</name>
    <dbReference type="NCBI Taxonomy" id="63459"/>
    <lineage>
        <taxon>Eukaryota</taxon>
        <taxon>Viridiplantae</taxon>
        <taxon>Streptophyta</taxon>
        <taxon>Embryophyta</taxon>
        <taxon>Tracheophyta</taxon>
        <taxon>Spermatophyta</taxon>
        <taxon>Magnoliopsida</taxon>
        <taxon>eudicotyledons</taxon>
        <taxon>Gunneridae</taxon>
        <taxon>Pentapetalae</taxon>
        <taxon>Caryophyllales</taxon>
        <taxon>Chenopodiaceae</taxon>
        <taxon>Chenopodioideae</taxon>
        <taxon>Atripliceae</taxon>
        <taxon>Chenopodium</taxon>
    </lineage>
</organism>
<feature type="compositionally biased region" description="Acidic residues" evidence="1">
    <location>
        <begin position="254"/>
        <end position="287"/>
    </location>
</feature>
<feature type="compositionally biased region" description="Polar residues" evidence="1">
    <location>
        <begin position="354"/>
        <end position="378"/>
    </location>
</feature>
<keyword evidence="3" id="KW-1185">Reference proteome</keyword>
<name>A0A803N8R1_CHEQI</name>
<reference evidence="2" key="1">
    <citation type="journal article" date="2017" name="Nature">
        <title>The genome of Chenopodium quinoa.</title>
        <authorList>
            <person name="Jarvis D.E."/>
            <person name="Ho Y.S."/>
            <person name="Lightfoot D.J."/>
            <person name="Schmoeckel S.M."/>
            <person name="Li B."/>
            <person name="Borm T.J.A."/>
            <person name="Ohyanagi H."/>
            <person name="Mineta K."/>
            <person name="Michell C.T."/>
            <person name="Saber N."/>
            <person name="Kharbatia N.M."/>
            <person name="Rupper R.R."/>
            <person name="Sharp A.R."/>
            <person name="Dally N."/>
            <person name="Boughton B.A."/>
            <person name="Woo Y.H."/>
            <person name="Gao G."/>
            <person name="Schijlen E.G.W.M."/>
            <person name="Guo X."/>
            <person name="Momin A.A."/>
            <person name="Negrao S."/>
            <person name="Al-Babili S."/>
            <person name="Gehring C."/>
            <person name="Roessner U."/>
            <person name="Jung C."/>
            <person name="Murphy K."/>
            <person name="Arold S.T."/>
            <person name="Gojobori T."/>
            <person name="van der Linden C.G."/>
            <person name="van Loo E.N."/>
            <person name="Jellen E.N."/>
            <person name="Maughan P.J."/>
            <person name="Tester M."/>
        </authorList>
    </citation>
    <scope>NUCLEOTIDE SEQUENCE [LARGE SCALE GENOMIC DNA]</scope>
    <source>
        <strain evidence="2">cv. PI 614886</strain>
    </source>
</reference>
<evidence type="ECO:0000313" key="3">
    <source>
        <dbReference type="Proteomes" id="UP000596660"/>
    </source>
</evidence>